<name>A0A8B7PNF6_HYAAZ</name>
<evidence type="ECO:0000256" key="2">
    <source>
        <dbReference type="ARBA" id="ARBA00009003"/>
    </source>
</evidence>
<dbReference type="InterPro" id="IPR051981">
    <property type="entry name" value="Glycosyltransf_32"/>
</dbReference>
<keyword evidence="7" id="KW-1133">Transmembrane helix</keyword>
<accession>A0A8B7PNF6</accession>
<evidence type="ECO:0000313" key="9">
    <source>
        <dbReference type="Proteomes" id="UP000694843"/>
    </source>
</evidence>
<dbReference type="InterPro" id="IPR007577">
    <property type="entry name" value="GlycoTrfase_DXD_sugar-bd_CS"/>
</dbReference>
<comment type="similarity">
    <text evidence="2">Belongs to the glycosyltransferase 32 family.</text>
</comment>
<dbReference type="Pfam" id="PF04488">
    <property type="entry name" value="Gly_transf_sug"/>
    <property type="match status" value="1"/>
</dbReference>
<feature type="domain" description="Alpha 1,4-glycosyltransferase" evidence="8">
    <location>
        <begin position="239"/>
        <end position="281"/>
    </location>
</feature>
<evidence type="ECO:0000256" key="5">
    <source>
        <dbReference type="ARBA" id="ARBA00023034"/>
    </source>
</evidence>
<keyword evidence="7" id="KW-0812">Transmembrane</keyword>
<keyword evidence="3" id="KW-0328">Glycosyltransferase</keyword>
<dbReference type="Pfam" id="PF04572">
    <property type="entry name" value="Gb3_synth"/>
    <property type="match status" value="2"/>
</dbReference>
<evidence type="ECO:0000256" key="6">
    <source>
        <dbReference type="ARBA" id="ARBA00023136"/>
    </source>
</evidence>
<comment type="subcellular location">
    <subcellularLocation>
        <location evidence="1">Golgi apparatus membrane</location>
        <topology evidence="1">Single-pass type II membrane protein</topology>
    </subcellularLocation>
</comment>
<dbReference type="GO" id="GO:0016758">
    <property type="term" value="F:hexosyltransferase activity"/>
    <property type="evidence" value="ECO:0007669"/>
    <property type="project" value="TreeGrafter"/>
</dbReference>
<dbReference type="GeneID" id="108682791"/>
<protein>
    <submittedName>
        <fullName evidence="10">Lactosylceramide 4-alpha-galactosyltransferase</fullName>
    </submittedName>
</protein>
<dbReference type="SUPFAM" id="SSF53448">
    <property type="entry name" value="Nucleotide-diphospho-sugar transferases"/>
    <property type="match status" value="1"/>
</dbReference>
<dbReference type="Gene3D" id="3.90.550.20">
    <property type="match status" value="1"/>
</dbReference>
<evidence type="ECO:0000256" key="7">
    <source>
        <dbReference type="SAM" id="Phobius"/>
    </source>
</evidence>
<dbReference type="GO" id="GO:0000139">
    <property type="term" value="C:Golgi membrane"/>
    <property type="evidence" value="ECO:0007669"/>
    <property type="project" value="UniProtKB-SubCell"/>
</dbReference>
<evidence type="ECO:0000256" key="3">
    <source>
        <dbReference type="ARBA" id="ARBA00022676"/>
    </source>
</evidence>
<organism evidence="9 10">
    <name type="scientific">Hyalella azteca</name>
    <name type="common">Amphipod</name>
    <dbReference type="NCBI Taxonomy" id="294128"/>
    <lineage>
        <taxon>Eukaryota</taxon>
        <taxon>Metazoa</taxon>
        <taxon>Ecdysozoa</taxon>
        <taxon>Arthropoda</taxon>
        <taxon>Crustacea</taxon>
        <taxon>Multicrustacea</taxon>
        <taxon>Malacostraca</taxon>
        <taxon>Eumalacostraca</taxon>
        <taxon>Peracarida</taxon>
        <taxon>Amphipoda</taxon>
        <taxon>Senticaudata</taxon>
        <taxon>Talitrida</taxon>
        <taxon>Talitroidea</taxon>
        <taxon>Hyalellidae</taxon>
        <taxon>Hyalella</taxon>
    </lineage>
</organism>
<dbReference type="AlphaFoldDB" id="A0A8B7PNF6"/>
<evidence type="ECO:0000259" key="8">
    <source>
        <dbReference type="Pfam" id="PF04572"/>
    </source>
</evidence>
<dbReference type="PANTHER" id="PTHR12042:SF21">
    <property type="entry name" value="ALPHA1,4-GALACTOSYLTRANSFERASE 1-RELATED"/>
    <property type="match status" value="1"/>
</dbReference>
<feature type="transmembrane region" description="Helical" evidence="7">
    <location>
        <begin position="9"/>
        <end position="29"/>
    </location>
</feature>
<reference evidence="10" key="1">
    <citation type="submission" date="2025-08" db="UniProtKB">
        <authorList>
            <consortium name="RefSeq"/>
        </authorList>
    </citation>
    <scope>IDENTIFICATION</scope>
    <source>
        <tissue evidence="10">Whole organism</tissue>
    </source>
</reference>
<keyword evidence="4" id="KW-0808">Transferase</keyword>
<dbReference type="InterPro" id="IPR029044">
    <property type="entry name" value="Nucleotide-diphossugar_trans"/>
</dbReference>
<keyword evidence="5" id="KW-0333">Golgi apparatus</keyword>
<keyword evidence="6 7" id="KW-0472">Membrane</keyword>
<evidence type="ECO:0000256" key="1">
    <source>
        <dbReference type="ARBA" id="ARBA00004323"/>
    </source>
</evidence>
<keyword evidence="9" id="KW-1185">Reference proteome</keyword>
<dbReference type="InterPro" id="IPR007652">
    <property type="entry name" value="A1-4-GlycosylTfrase_dom"/>
</dbReference>
<dbReference type="KEGG" id="hazt:108682791"/>
<dbReference type="OrthoDB" id="6351634at2759"/>
<dbReference type="Proteomes" id="UP000694843">
    <property type="component" value="Unplaced"/>
</dbReference>
<evidence type="ECO:0000256" key="4">
    <source>
        <dbReference type="ARBA" id="ARBA00022679"/>
    </source>
</evidence>
<dbReference type="RefSeq" id="XP_018027520.1">
    <property type="nucleotide sequence ID" value="XM_018172031.2"/>
</dbReference>
<sequence length="403" mass="45923">MLIHRRGKFAIFMTFLIVSAFLSVEIRYIKLPVSWNGELKRFSFQSLIHLSPINQRVARPHTEDALVKDGFLNGAGQIPVFYQDIEPEVGAYHIYFMETSSRRTITQRGLCVIESWCSANRNATVWYLVTSATLVEASWVDLMEVVAVHRNLRLAYLDFNLALNDTPLAGLYASDKFAETLEEFLPYNLSDLCRLAVVYKSGGFYSDMDTLALRSVLNLTNFIALYNDKTKRFANAAFHFERRHLMLLKIMQHIADHYDGIIWAYNGPVAIMQTVERLGCDVIPSNATGESISIQSQPAVLGNSTKHKKKPARKLEVCDWLVLKQSIFYPIHWSHSHGKLFLASRKGSNNQTIEEIFPGSYGVHFGDKFMKEIYPQKGSLILKIVRQVCPIIITKHPFLKNIA</sequence>
<dbReference type="PANTHER" id="PTHR12042">
    <property type="entry name" value="LACTOSYLCERAMIDE 4-ALPHA-GALACTOSYLTRANSFERASE ALPHA- 1,4-GALACTOSYLTRANSFERASE"/>
    <property type="match status" value="1"/>
</dbReference>
<evidence type="ECO:0000313" key="10">
    <source>
        <dbReference type="RefSeq" id="XP_018027520.1"/>
    </source>
</evidence>
<gene>
    <name evidence="10" type="primary">LOC108682791</name>
</gene>
<dbReference type="GO" id="GO:0006688">
    <property type="term" value="P:glycosphingolipid biosynthetic process"/>
    <property type="evidence" value="ECO:0007669"/>
    <property type="project" value="TreeGrafter"/>
</dbReference>
<proteinExistence type="inferred from homology"/>
<feature type="domain" description="Alpha 1,4-glycosyltransferase" evidence="8">
    <location>
        <begin position="319"/>
        <end position="393"/>
    </location>
</feature>